<protein>
    <recommendedName>
        <fullName evidence="3">protein O-GlcNAc transferase</fullName>
        <ecNumber evidence="3">2.4.1.255</ecNumber>
    </recommendedName>
</protein>
<evidence type="ECO:0000313" key="10">
    <source>
        <dbReference type="EMBL" id="VIO66243.1"/>
    </source>
</evidence>
<comment type="caution">
    <text evidence="10">The sequence shown here is derived from an EMBL/GenBank/DDBJ whole genome shotgun (WGS) entry which is preliminary data.</text>
</comment>
<dbReference type="Proteomes" id="UP000328092">
    <property type="component" value="Unassembled WGS sequence"/>
</dbReference>
<dbReference type="SMART" id="SM00028">
    <property type="entry name" value="TPR"/>
    <property type="match status" value="6"/>
</dbReference>
<evidence type="ECO:0000256" key="6">
    <source>
        <dbReference type="ARBA" id="ARBA00022737"/>
    </source>
</evidence>
<dbReference type="EMBL" id="CAADFC020000004">
    <property type="protein sequence ID" value="VIO66243.1"/>
    <property type="molecule type" value="Genomic_DNA"/>
</dbReference>
<evidence type="ECO:0000256" key="5">
    <source>
        <dbReference type="ARBA" id="ARBA00022679"/>
    </source>
</evidence>
<evidence type="ECO:0000256" key="7">
    <source>
        <dbReference type="ARBA" id="ARBA00022803"/>
    </source>
</evidence>
<evidence type="ECO:0000256" key="4">
    <source>
        <dbReference type="ARBA" id="ARBA00022676"/>
    </source>
</evidence>
<dbReference type="InterPro" id="IPR019734">
    <property type="entry name" value="TPR_rpt"/>
</dbReference>
<keyword evidence="4" id="KW-0328">Glycosyltransferase</keyword>
<proteinExistence type="inferred from homology"/>
<feature type="repeat" description="TPR" evidence="8">
    <location>
        <begin position="174"/>
        <end position="207"/>
    </location>
</feature>
<feature type="domain" description="O-GlcNAc transferase C-terminal" evidence="9">
    <location>
        <begin position="451"/>
        <end position="634"/>
    </location>
</feature>
<dbReference type="GO" id="GO:0097363">
    <property type="term" value="F:protein O-acetylglucosaminyltransferase activity"/>
    <property type="evidence" value="ECO:0007669"/>
    <property type="project" value="UniProtKB-EC"/>
</dbReference>
<evidence type="ECO:0000259" key="9">
    <source>
        <dbReference type="Pfam" id="PF13844"/>
    </source>
</evidence>
<dbReference type="RefSeq" id="WP_139857924.1">
    <property type="nucleotide sequence ID" value="NZ_CAADFC020000004.1"/>
</dbReference>
<evidence type="ECO:0000256" key="2">
    <source>
        <dbReference type="ARBA" id="ARBA00005386"/>
    </source>
</evidence>
<comment type="similarity">
    <text evidence="2">Belongs to the glycosyltransferase 41 family. O-GlcNAc transferase subfamily.</text>
</comment>
<feature type="repeat" description="TPR" evidence="8">
    <location>
        <begin position="106"/>
        <end position="139"/>
    </location>
</feature>
<dbReference type="PROSITE" id="PS50293">
    <property type="entry name" value="TPR_REGION"/>
    <property type="match status" value="1"/>
</dbReference>
<evidence type="ECO:0000256" key="8">
    <source>
        <dbReference type="PROSITE-ProRule" id="PRU00339"/>
    </source>
</evidence>
<dbReference type="Pfam" id="PF13844">
    <property type="entry name" value="Glyco_transf_41"/>
    <property type="match status" value="2"/>
</dbReference>
<dbReference type="InterPro" id="IPR029489">
    <property type="entry name" value="OGT/SEC/SPY_C"/>
</dbReference>
<dbReference type="Gene3D" id="1.25.40.10">
    <property type="entry name" value="Tetratricopeptide repeat domain"/>
    <property type="match status" value="3"/>
</dbReference>
<gene>
    <name evidence="10" type="primary">lapB</name>
    <name evidence="10" type="ORF">CI1B_13620</name>
</gene>
<dbReference type="SUPFAM" id="SSF48452">
    <property type="entry name" value="TPR-like"/>
    <property type="match status" value="1"/>
</dbReference>
<organism evidence="10 11">
    <name type="scientific">Bradyrhizobium ivorense</name>
    <dbReference type="NCBI Taxonomy" id="2511166"/>
    <lineage>
        <taxon>Bacteria</taxon>
        <taxon>Pseudomonadati</taxon>
        <taxon>Pseudomonadota</taxon>
        <taxon>Alphaproteobacteria</taxon>
        <taxon>Hyphomicrobiales</taxon>
        <taxon>Nitrobacteraceae</taxon>
        <taxon>Bradyrhizobium</taxon>
    </lineage>
</organism>
<accession>A0A508SUR4</accession>
<feature type="repeat" description="TPR" evidence="8">
    <location>
        <begin position="140"/>
        <end position="173"/>
    </location>
</feature>
<dbReference type="Pfam" id="PF13432">
    <property type="entry name" value="TPR_16"/>
    <property type="match status" value="3"/>
</dbReference>
<dbReference type="InterPro" id="IPR037919">
    <property type="entry name" value="OGT"/>
</dbReference>
<keyword evidence="11" id="KW-1185">Reference proteome</keyword>
<evidence type="ECO:0000256" key="1">
    <source>
        <dbReference type="ARBA" id="ARBA00004922"/>
    </source>
</evidence>
<dbReference type="AlphaFoldDB" id="A0A508SUR4"/>
<evidence type="ECO:0000313" key="11">
    <source>
        <dbReference type="Proteomes" id="UP000328092"/>
    </source>
</evidence>
<reference evidence="10" key="1">
    <citation type="submission" date="2019-02" db="EMBL/GenBank/DDBJ databases">
        <authorList>
            <person name="Pothier F.J."/>
        </authorList>
    </citation>
    <scope>NUCLEOTIDE SEQUENCE</scope>
    <source>
        <strain evidence="10">CI-1B</strain>
    </source>
</reference>
<comment type="pathway">
    <text evidence="1">Protein modification; protein glycosylation.</text>
</comment>
<name>A0A508SUR4_9BRAD</name>
<feature type="domain" description="O-GlcNAc transferase C-terminal" evidence="9">
    <location>
        <begin position="284"/>
        <end position="441"/>
    </location>
</feature>
<dbReference type="PANTHER" id="PTHR44366:SF1">
    <property type="entry name" value="UDP-N-ACETYLGLUCOSAMINE--PEPTIDE N-ACETYLGLUCOSAMINYLTRANSFERASE 110 KDA SUBUNIT"/>
    <property type="match status" value="1"/>
</dbReference>
<dbReference type="Gene3D" id="3.40.50.11380">
    <property type="match status" value="1"/>
</dbReference>
<dbReference type="EC" id="2.4.1.255" evidence="3"/>
<feature type="repeat" description="TPR" evidence="8">
    <location>
        <begin position="72"/>
        <end position="105"/>
    </location>
</feature>
<keyword evidence="6" id="KW-0677">Repeat</keyword>
<dbReference type="InterPro" id="IPR011990">
    <property type="entry name" value="TPR-like_helical_dom_sf"/>
</dbReference>
<dbReference type="Gene3D" id="3.40.50.2000">
    <property type="entry name" value="Glycogen Phosphorylase B"/>
    <property type="match status" value="1"/>
</dbReference>
<dbReference type="PROSITE" id="PS50005">
    <property type="entry name" value="TPR"/>
    <property type="match status" value="4"/>
</dbReference>
<dbReference type="OrthoDB" id="146908at2"/>
<dbReference type="PANTHER" id="PTHR44366">
    <property type="entry name" value="UDP-N-ACETYLGLUCOSAMINE--PEPTIDE N-ACETYLGLUCOSAMINYLTRANSFERASE 110 KDA SUBUNIT"/>
    <property type="match status" value="1"/>
</dbReference>
<dbReference type="GO" id="GO:0006493">
    <property type="term" value="P:protein O-linked glycosylation"/>
    <property type="evidence" value="ECO:0007669"/>
    <property type="project" value="InterPro"/>
</dbReference>
<keyword evidence="7 8" id="KW-0802">TPR repeat</keyword>
<keyword evidence="5" id="KW-0808">Transferase</keyword>
<sequence>MSVIAKTFNDGLAALNGRDFRRAEELFRRVVKSDRSNVPALNLLVVVLMSMERFAEAEPLIARATSLNQQSDVSFYNYGLISKHLGKPQQALENFSKALALNPRTAETWNNRGTVYNDLEQYGLAVADFDRAVALNGAYAEAHANKAKTLLLLGRAADALAAYERTLAINPRLAEAWLGRGNAFYDLGRYDEAFSAYDQALSLKPDLEGVEGARLHTKMRLCNWDGLDGDVARLMASVRAGKASCGPFALLSLSDAAEDHRRCAEAWVTQRHPAAPKPLWRAAPRAHDRIRLGYVSTDFRRHATAHLIAELFELHDRTRFELFGYSIGPDDGSDIRARLIKSFDNFAACEARPDAEVARAIADAEIDILVDLNGFTKGARSNIFALRPAPIQVNYLGYPGTMGAPYIDYIIGDATVLPELDAACYAEKLVRLPHSYQPNDRKRPVTDRPFTRREFDLPDDGFVFCCFNNSHKILPETFASWMRILGAVDGSVLWLVAENQTAIGNLRKEAGARGINPARLVFAGRLDPAEHLARHRLADLFLDTLPYNAHTTASDALWAALPLVTRTGPTFAGRVAASLLTAVGLPELIAQTAEQFEDLAVRLAKHPDELAAVRTKLERNRLSAPLFDTALFARHIESAYQAMVDRYRAGLPPDHISVSA</sequence>
<evidence type="ECO:0000256" key="3">
    <source>
        <dbReference type="ARBA" id="ARBA00011970"/>
    </source>
</evidence>